<evidence type="ECO:0000256" key="11">
    <source>
        <dbReference type="ARBA" id="ARBA00033245"/>
    </source>
</evidence>
<comment type="similarity">
    <text evidence="2 13">Belongs to the OXA1/ALB3/YidC family. Type 1 subfamily.</text>
</comment>
<comment type="subcellular location">
    <subcellularLocation>
        <location evidence="1">Cell inner membrane</location>
        <topology evidence="1">Multi-pass membrane protein</topology>
    </subcellularLocation>
    <subcellularLocation>
        <location evidence="13">Cell membrane</location>
        <topology evidence="13">Multi-pass membrane protein</topology>
    </subcellularLocation>
</comment>
<dbReference type="CDD" id="cd19961">
    <property type="entry name" value="EcYidC-like_peri"/>
    <property type="match status" value="1"/>
</dbReference>
<evidence type="ECO:0000256" key="1">
    <source>
        <dbReference type="ARBA" id="ARBA00004429"/>
    </source>
</evidence>
<keyword evidence="9 13" id="KW-0472">Membrane</keyword>
<evidence type="ECO:0000256" key="5">
    <source>
        <dbReference type="ARBA" id="ARBA00022475"/>
    </source>
</evidence>
<feature type="region of interest" description="Disordered" evidence="14">
    <location>
        <begin position="27"/>
        <end position="73"/>
    </location>
</feature>
<evidence type="ECO:0000256" key="4">
    <source>
        <dbReference type="ARBA" id="ARBA00022448"/>
    </source>
</evidence>
<evidence type="ECO:0000313" key="17">
    <source>
        <dbReference type="EMBL" id="CRH07615.1"/>
    </source>
</evidence>
<keyword evidence="7 13" id="KW-0653">Protein transport</keyword>
<keyword evidence="8 13" id="KW-1133">Transmembrane helix</keyword>
<organism evidence="17">
    <name type="scientific">Magnetococcus massalia (strain MO-1)</name>
    <dbReference type="NCBI Taxonomy" id="451514"/>
    <lineage>
        <taxon>Bacteria</taxon>
        <taxon>Pseudomonadati</taxon>
        <taxon>Pseudomonadota</taxon>
        <taxon>Magnetococcia</taxon>
        <taxon>Magnetococcales</taxon>
        <taxon>Magnetococcaceae</taxon>
        <taxon>Magnetococcus</taxon>
    </lineage>
</organism>
<accession>A0A1S7LL39</accession>
<protein>
    <recommendedName>
        <fullName evidence="3 13">Membrane protein insertase YidC</fullName>
    </recommendedName>
    <alternativeName>
        <fullName evidence="12 13">Foldase YidC</fullName>
    </alternativeName>
    <alternativeName>
        <fullName evidence="11 13">Membrane integrase YidC</fullName>
    </alternativeName>
    <alternativeName>
        <fullName evidence="13">Membrane protein YidC</fullName>
    </alternativeName>
</protein>
<feature type="transmembrane region" description="Helical" evidence="13">
    <location>
        <begin position="372"/>
        <end position="395"/>
    </location>
</feature>
<feature type="domain" description="Membrane insertase YidC/Oxa/ALB C-terminal" evidence="15">
    <location>
        <begin position="376"/>
        <end position="554"/>
    </location>
</feature>
<reference evidence="17" key="1">
    <citation type="submission" date="2015-04" db="EMBL/GenBank/DDBJ databases">
        <authorList>
            <person name="Syromyatnikov M.Y."/>
            <person name="Popov V.N."/>
        </authorList>
    </citation>
    <scope>NUCLEOTIDE SEQUENCE</scope>
    <source>
        <strain evidence="17">MO-1</strain>
    </source>
</reference>
<comment type="caution">
    <text evidence="13">Lacks conserved residue(s) required for the propagation of feature annotation.</text>
</comment>
<dbReference type="NCBIfam" id="NF002353">
    <property type="entry name" value="PRK01318.1-4"/>
    <property type="match status" value="1"/>
</dbReference>
<dbReference type="InterPro" id="IPR028053">
    <property type="entry name" value="Membr_insert_YidC_N"/>
</dbReference>
<dbReference type="GO" id="GO:0032977">
    <property type="term" value="F:membrane insertase activity"/>
    <property type="evidence" value="ECO:0007669"/>
    <property type="project" value="InterPro"/>
</dbReference>
<dbReference type="EMBL" id="LO017727">
    <property type="protein sequence ID" value="CRH07615.1"/>
    <property type="molecule type" value="Genomic_DNA"/>
</dbReference>
<feature type="compositionally biased region" description="Low complexity" evidence="14">
    <location>
        <begin position="35"/>
        <end position="50"/>
    </location>
</feature>
<dbReference type="GO" id="GO:0005886">
    <property type="term" value="C:plasma membrane"/>
    <property type="evidence" value="ECO:0007669"/>
    <property type="project" value="UniProtKB-SubCell"/>
</dbReference>
<dbReference type="NCBIfam" id="TIGR03593">
    <property type="entry name" value="yidC_nterm"/>
    <property type="match status" value="1"/>
</dbReference>
<dbReference type="NCBIfam" id="TIGR03592">
    <property type="entry name" value="yidC_oxa1_cterm"/>
    <property type="match status" value="1"/>
</dbReference>
<evidence type="ECO:0000259" key="15">
    <source>
        <dbReference type="Pfam" id="PF02096"/>
    </source>
</evidence>
<feature type="compositionally biased region" description="Polar residues" evidence="14">
    <location>
        <begin position="64"/>
        <end position="73"/>
    </location>
</feature>
<comment type="subunit">
    <text evidence="13">Interacts with the Sec translocase complex via SecD. Specifically interacts with transmembrane segments of nascent integral membrane proteins during membrane integration.</text>
</comment>
<sequence length="557" mass="62281">MAIGLSFVLLIAYQSYIAWKYPPVNPPASAEQGKPGDAQGQQPVAGAQAPTVASGDNVPAPLSNRASAVSAPQTTTPVAATLAGEGPKVTFANAFMQGEVNLKGGRLTDIRFLKHQTSLDEDGEPIRFFSTEGNAILFQESRFLPGPGNGIKMPDGKALWTVVGDEPNLTSGGSLRLAWNNGEGVTFEKLFTFEPEGYLFRMEDRVVNQSDQPLTFYHFTQFKRVPVIAEEDLMMMADFQGPMGYLDGERYTHSYDDVREGDIYQQAHSGWAGFSDKYFLAALLPEQPAPQGAARRYYFDYDLPTFRVGMVNNTITVAPGMAQNVAYKMYAGPKEIETLESYGLLLERSIDYGWFHFLAVPLVKTLLFFNSFVMNFGLSIILLTLLIKLIFFPLANKSYRSMNAMKKLQPKIEELKKLYGSDRNKMNQEMMNLYQTHKVNPLGGCLPILIQIPVFFALYKVLFLSIEMRHAPFMAWIGDLSAKDPFFVLPLLMGASMFIQTKLNPTPSDPMQAKIMLFLPVIFTVMFLGFPSGLVLYWLVNNVLSISQQWYIMKKMG</sequence>
<dbReference type="InterPro" id="IPR028055">
    <property type="entry name" value="YidC/Oxa/ALB_C"/>
</dbReference>
<dbReference type="InterPro" id="IPR001708">
    <property type="entry name" value="YidC/ALB3/OXA1/COX18"/>
</dbReference>
<dbReference type="InterPro" id="IPR038221">
    <property type="entry name" value="YidC_periplasmic_sf"/>
</dbReference>
<dbReference type="PRINTS" id="PR00701">
    <property type="entry name" value="60KDINNERMP"/>
</dbReference>
<dbReference type="Gene3D" id="2.70.98.90">
    <property type="match status" value="1"/>
</dbReference>
<evidence type="ECO:0000256" key="14">
    <source>
        <dbReference type="SAM" id="MobiDB-lite"/>
    </source>
</evidence>
<evidence type="ECO:0000256" key="7">
    <source>
        <dbReference type="ARBA" id="ARBA00022927"/>
    </source>
</evidence>
<dbReference type="Pfam" id="PF14849">
    <property type="entry name" value="YidC_periplas"/>
    <property type="match status" value="1"/>
</dbReference>
<keyword evidence="10 13" id="KW-0143">Chaperone</keyword>
<name>A0A1S7LL39_MAGMO</name>
<dbReference type="CDD" id="cd20070">
    <property type="entry name" value="5TM_YidC_Alb3"/>
    <property type="match status" value="1"/>
</dbReference>
<dbReference type="GO" id="GO:0015031">
    <property type="term" value="P:protein transport"/>
    <property type="evidence" value="ECO:0007669"/>
    <property type="project" value="UniProtKB-KW"/>
</dbReference>
<evidence type="ECO:0000256" key="13">
    <source>
        <dbReference type="HAMAP-Rule" id="MF_01810"/>
    </source>
</evidence>
<dbReference type="HAMAP" id="MF_01810">
    <property type="entry name" value="YidC_type1"/>
    <property type="match status" value="1"/>
</dbReference>
<evidence type="ECO:0000256" key="8">
    <source>
        <dbReference type="ARBA" id="ARBA00022989"/>
    </source>
</evidence>
<dbReference type="InterPro" id="IPR019998">
    <property type="entry name" value="Membr_insert_YidC"/>
</dbReference>
<feature type="transmembrane region" description="Helical" evidence="13">
    <location>
        <begin position="515"/>
        <end position="540"/>
    </location>
</feature>
<evidence type="ECO:0000259" key="16">
    <source>
        <dbReference type="Pfam" id="PF14849"/>
    </source>
</evidence>
<comment type="function">
    <text evidence="13">Required for the insertion and/or proper folding and/or complex formation of integral membrane proteins into the membrane. Involved in integration of membrane proteins that insert both dependently and independently of the Sec translocase complex, as well as at least some lipoproteins. Aids folding of multispanning membrane proteins.</text>
</comment>
<dbReference type="PRINTS" id="PR01900">
    <property type="entry name" value="YIDCPROTEIN"/>
</dbReference>
<dbReference type="PANTHER" id="PTHR12428:SF65">
    <property type="entry name" value="CYTOCHROME C OXIDASE ASSEMBLY PROTEIN COX18, MITOCHONDRIAL"/>
    <property type="match status" value="1"/>
</dbReference>
<keyword evidence="6 13" id="KW-0812">Transmembrane</keyword>
<feature type="transmembrane region" description="Helical" evidence="13">
    <location>
        <begin position="439"/>
        <end position="466"/>
    </location>
</feature>
<dbReference type="NCBIfam" id="NF002352">
    <property type="entry name" value="PRK01318.1-3"/>
    <property type="match status" value="1"/>
</dbReference>
<dbReference type="PANTHER" id="PTHR12428">
    <property type="entry name" value="OXA1"/>
    <property type="match status" value="1"/>
</dbReference>
<dbReference type="Pfam" id="PF02096">
    <property type="entry name" value="60KD_IMP"/>
    <property type="match status" value="1"/>
</dbReference>
<gene>
    <name evidence="13 17" type="primary">yidC</name>
    <name evidence="17" type="ORF">MAGMO_3479</name>
</gene>
<dbReference type="AlphaFoldDB" id="A0A1S7LL39"/>
<proteinExistence type="inferred from homology"/>
<evidence type="ECO:0000256" key="10">
    <source>
        <dbReference type="ARBA" id="ARBA00023186"/>
    </source>
</evidence>
<evidence type="ECO:0000256" key="9">
    <source>
        <dbReference type="ARBA" id="ARBA00023136"/>
    </source>
</evidence>
<evidence type="ECO:0000256" key="3">
    <source>
        <dbReference type="ARBA" id="ARBA00015325"/>
    </source>
</evidence>
<evidence type="ECO:0000256" key="6">
    <source>
        <dbReference type="ARBA" id="ARBA00022692"/>
    </source>
</evidence>
<dbReference type="InterPro" id="IPR047196">
    <property type="entry name" value="YidC_ALB_C"/>
</dbReference>
<feature type="domain" description="Membrane insertase YidC N-terminal" evidence="16">
    <location>
        <begin position="89"/>
        <end position="364"/>
    </location>
</feature>
<keyword evidence="5 13" id="KW-1003">Cell membrane</keyword>
<dbReference type="GO" id="GO:0051205">
    <property type="term" value="P:protein insertion into membrane"/>
    <property type="evidence" value="ECO:0007669"/>
    <property type="project" value="TreeGrafter"/>
</dbReference>
<keyword evidence="4 13" id="KW-0813">Transport</keyword>
<evidence type="ECO:0000256" key="12">
    <source>
        <dbReference type="ARBA" id="ARBA00033342"/>
    </source>
</evidence>
<evidence type="ECO:0000256" key="2">
    <source>
        <dbReference type="ARBA" id="ARBA00010527"/>
    </source>
</evidence>